<dbReference type="InterPro" id="IPR050266">
    <property type="entry name" value="AB_hydrolase_sf"/>
</dbReference>
<dbReference type="KEGG" id="kbs:EPA93_25490"/>
<comment type="function">
    <text evidence="6">Catalyzes hydrolytic cleavage of carbon-halogen bonds in halogenated aliphatic compounds, leading to the formation of the corresponding primary alcohols, halide ions and protons.</text>
</comment>
<dbReference type="PRINTS" id="PR00412">
    <property type="entry name" value="EPOXHYDRLASE"/>
</dbReference>
<protein>
    <recommendedName>
        <fullName evidence="5 6">Haloalkane dehalogenase</fullName>
        <ecNumber evidence="3 6">3.8.1.5</ecNumber>
    </recommendedName>
</protein>
<evidence type="ECO:0000313" key="8">
    <source>
        <dbReference type="EMBL" id="QBD79150.1"/>
    </source>
</evidence>
<dbReference type="RefSeq" id="WP_129890203.1">
    <property type="nucleotide sequence ID" value="NZ_CP035758.1"/>
</dbReference>
<dbReference type="InterPro" id="IPR023594">
    <property type="entry name" value="Haloalkane_dehalogenase_2"/>
</dbReference>
<dbReference type="InterPro" id="IPR000073">
    <property type="entry name" value="AB_hydrolase_1"/>
</dbReference>
<evidence type="ECO:0000256" key="3">
    <source>
        <dbReference type="ARBA" id="ARBA00012065"/>
    </source>
</evidence>
<accession>A0A4P6JUZ8</accession>
<keyword evidence="9" id="KW-1185">Reference proteome</keyword>
<evidence type="ECO:0000259" key="7">
    <source>
        <dbReference type="Pfam" id="PF00561"/>
    </source>
</evidence>
<dbReference type="Pfam" id="PF00561">
    <property type="entry name" value="Abhydrolase_1"/>
    <property type="match status" value="1"/>
</dbReference>
<keyword evidence="4 6" id="KW-0378">Hydrolase</keyword>
<dbReference type="EC" id="3.8.1.5" evidence="3 6"/>
<dbReference type="AlphaFoldDB" id="A0A4P6JUZ8"/>
<evidence type="ECO:0000256" key="6">
    <source>
        <dbReference type="HAMAP-Rule" id="MF_01231"/>
    </source>
</evidence>
<dbReference type="PANTHER" id="PTHR43798">
    <property type="entry name" value="MONOACYLGLYCEROL LIPASE"/>
    <property type="match status" value="1"/>
</dbReference>
<evidence type="ECO:0000256" key="5">
    <source>
        <dbReference type="ARBA" id="ARBA00040785"/>
    </source>
</evidence>
<feature type="active site" description="Nucleophile" evidence="6">
    <location>
        <position position="104"/>
    </location>
</feature>
<evidence type="ECO:0000256" key="2">
    <source>
        <dbReference type="ARBA" id="ARBA00011245"/>
    </source>
</evidence>
<feature type="domain" description="AB hydrolase-1" evidence="7">
    <location>
        <begin position="32"/>
        <end position="159"/>
    </location>
</feature>
<dbReference type="InterPro" id="IPR000639">
    <property type="entry name" value="Epox_hydrolase-like"/>
</dbReference>
<dbReference type="GO" id="GO:0016020">
    <property type="term" value="C:membrane"/>
    <property type="evidence" value="ECO:0007669"/>
    <property type="project" value="TreeGrafter"/>
</dbReference>
<evidence type="ECO:0000256" key="1">
    <source>
        <dbReference type="ARBA" id="ARBA00007213"/>
    </source>
</evidence>
<dbReference type="GO" id="GO:0018786">
    <property type="term" value="F:haloalkane dehalogenase activity"/>
    <property type="evidence" value="ECO:0007669"/>
    <property type="project" value="UniProtKB-UniRule"/>
</dbReference>
<dbReference type="PANTHER" id="PTHR43798:SF24">
    <property type="entry name" value="CIS-3-ALKYL-4-ALKYLOXETAN-2-ONE DECARBOXYLASE"/>
    <property type="match status" value="1"/>
</dbReference>
<gene>
    <name evidence="6" type="primary">dhaA</name>
    <name evidence="8" type="ORF">EPA93_25490</name>
</gene>
<organism evidence="8 9">
    <name type="scientific">Ktedonosporobacter rubrisoli</name>
    <dbReference type="NCBI Taxonomy" id="2509675"/>
    <lineage>
        <taxon>Bacteria</taxon>
        <taxon>Bacillati</taxon>
        <taxon>Chloroflexota</taxon>
        <taxon>Ktedonobacteria</taxon>
        <taxon>Ktedonobacterales</taxon>
        <taxon>Ktedonosporobacteraceae</taxon>
        <taxon>Ktedonosporobacter</taxon>
    </lineage>
</organism>
<proteinExistence type="inferred from homology"/>
<evidence type="ECO:0000313" key="9">
    <source>
        <dbReference type="Proteomes" id="UP000290365"/>
    </source>
</evidence>
<dbReference type="HAMAP" id="MF_01231">
    <property type="entry name" value="Haloalk_dehal_type2"/>
    <property type="match status" value="1"/>
</dbReference>
<feature type="active site" description="Proton donor" evidence="6">
    <location>
        <position position="128"/>
    </location>
</feature>
<dbReference type="SUPFAM" id="SSF53474">
    <property type="entry name" value="alpha/beta-Hydrolases"/>
    <property type="match status" value="1"/>
</dbReference>
<dbReference type="EMBL" id="CP035758">
    <property type="protein sequence ID" value="QBD79150.1"/>
    <property type="molecule type" value="Genomic_DNA"/>
</dbReference>
<dbReference type="InterPro" id="IPR029058">
    <property type="entry name" value="AB_hydrolase_fold"/>
</dbReference>
<comment type="subunit">
    <text evidence="2 6">Monomer.</text>
</comment>
<dbReference type="NCBIfam" id="NF002938">
    <property type="entry name" value="PRK03592.1"/>
    <property type="match status" value="1"/>
</dbReference>
<sequence length="292" mass="33099">MVTPSADFPFPSHSQSVFGAKMHYIDEGTGDPILFLHGNPTSSYLWRNILPTLSHLGRCIAPDLIGMGRSEKPDIAYHFFDHVHYLEEFIQTLGLQNITLVLHDWGSALGFHYASRHASNIKGIAFMEALLMPLPGWEVFPDSVRALFQEFRTRETGRELIIDQNAFIEQVLPHSILRPLTDAEMAWYREPFVNPASREPIWRWVNNLPIAGSPVEMVEVMEAYNHWLQATDLPKLLCYATPGVVLPTPLVDWCQHHLKNLTTKDVGPGLHYIQEDSPHLIGSALAQWYAAL</sequence>
<comment type="similarity">
    <text evidence="1 6">Belongs to the haloalkane dehalogenase family. Type 2 subfamily.</text>
</comment>
<dbReference type="Proteomes" id="UP000290365">
    <property type="component" value="Chromosome"/>
</dbReference>
<comment type="catalytic activity">
    <reaction evidence="6">
        <text>1-haloalkane + H2O = a halide anion + a primary alcohol + H(+)</text>
        <dbReference type="Rhea" id="RHEA:19081"/>
        <dbReference type="ChEBI" id="CHEBI:15377"/>
        <dbReference type="ChEBI" id="CHEBI:15378"/>
        <dbReference type="ChEBI" id="CHEBI:15734"/>
        <dbReference type="ChEBI" id="CHEBI:16042"/>
        <dbReference type="ChEBI" id="CHEBI:18060"/>
        <dbReference type="EC" id="3.8.1.5"/>
    </reaction>
</comment>
<dbReference type="OrthoDB" id="9797695at2"/>
<dbReference type="Gene3D" id="3.40.50.1820">
    <property type="entry name" value="alpha/beta hydrolase"/>
    <property type="match status" value="1"/>
</dbReference>
<name>A0A4P6JUZ8_KTERU</name>
<reference evidence="8 9" key="1">
    <citation type="submission" date="2019-01" db="EMBL/GenBank/DDBJ databases">
        <title>Ktedonosporobacter rubrisoli SCAWS-G2.</title>
        <authorList>
            <person name="Huang Y."/>
            <person name="Yan B."/>
        </authorList>
    </citation>
    <scope>NUCLEOTIDE SEQUENCE [LARGE SCALE GENOMIC DNA]</scope>
    <source>
        <strain evidence="8 9">SCAWS-G2</strain>
    </source>
</reference>
<feature type="active site" description="Proton acceptor" evidence="6">
    <location>
        <position position="271"/>
    </location>
</feature>
<evidence type="ECO:0000256" key="4">
    <source>
        <dbReference type="ARBA" id="ARBA00022801"/>
    </source>
</evidence>